<reference evidence="1" key="1">
    <citation type="journal article" date="2021" name="Proc. Natl. Acad. Sci. U.S.A.">
        <title>A Catalog of Tens of Thousands of Viruses from Human Metagenomes Reveals Hidden Associations with Chronic Diseases.</title>
        <authorList>
            <person name="Tisza M.J."/>
            <person name="Buck C.B."/>
        </authorList>
    </citation>
    <scope>NUCLEOTIDE SEQUENCE</scope>
    <source>
        <strain evidence="1">CtOoC8</strain>
    </source>
</reference>
<protein>
    <submittedName>
        <fullName evidence="1">Putative XkdM-like protein</fullName>
    </submittedName>
</protein>
<evidence type="ECO:0000313" key="1">
    <source>
        <dbReference type="EMBL" id="DAD65343.1"/>
    </source>
</evidence>
<sequence>MANVNITSKECAWSKFEVKLLGRTIKGLRGFSFKKTVEKEHLYAAGSQPIDIMDGNVKYEGSIKILGFELDALNKAAQVAQYSDITEVPHEAIVITCSYKKRLTDPIKTYTATGVAFTEAGSELEQNAKYREISLPFLAMNIDHTVF</sequence>
<accession>A0A8S5L6F2</accession>
<name>A0A8S5L6F2_9CAUD</name>
<proteinExistence type="predicted"/>
<organism evidence="1">
    <name type="scientific">Myoviridae sp. ctOoC8</name>
    <dbReference type="NCBI Taxonomy" id="2823542"/>
    <lineage>
        <taxon>Viruses</taxon>
        <taxon>Duplodnaviria</taxon>
        <taxon>Heunggongvirae</taxon>
        <taxon>Uroviricota</taxon>
        <taxon>Caudoviricetes</taxon>
    </lineage>
</organism>
<dbReference type="EMBL" id="BK014641">
    <property type="protein sequence ID" value="DAD65343.1"/>
    <property type="molecule type" value="Genomic_DNA"/>
</dbReference>